<comment type="catalytic activity">
    <reaction evidence="1">
        <text>D-mannose 6-phosphate = D-fructose 6-phosphate</text>
        <dbReference type="Rhea" id="RHEA:12356"/>
        <dbReference type="ChEBI" id="CHEBI:58735"/>
        <dbReference type="ChEBI" id="CHEBI:61527"/>
        <dbReference type="EC" id="5.3.1.8"/>
    </reaction>
</comment>
<accession>A0A1X6XP89</accession>
<dbReference type="GO" id="GO:0004476">
    <property type="term" value="F:mannose-6-phosphate isomerase activity"/>
    <property type="evidence" value="ECO:0007669"/>
    <property type="project" value="UniProtKB-EC"/>
</dbReference>
<dbReference type="GO" id="GO:0005829">
    <property type="term" value="C:cytosol"/>
    <property type="evidence" value="ECO:0007669"/>
    <property type="project" value="TreeGrafter"/>
</dbReference>
<evidence type="ECO:0000256" key="7">
    <source>
        <dbReference type="PIRSR" id="PIRSR001480-1"/>
    </source>
</evidence>
<keyword evidence="11" id="KW-1185">Reference proteome</keyword>
<reference evidence="11" key="1">
    <citation type="submission" date="2017-02" db="EMBL/GenBank/DDBJ databases">
        <authorList>
            <person name="Dridi B."/>
        </authorList>
    </citation>
    <scope>NUCLEOTIDE SEQUENCE [LARGE SCALE GENOMIC DNA]</scope>
    <source>
        <strain evidence="11">B Co 03.10</strain>
    </source>
</reference>
<dbReference type="Gene3D" id="1.10.441.10">
    <property type="entry name" value="Phosphomannose Isomerase, domain 2"/>
    <property type="match status" value="1"/>
</dbReference>
<dbReference type="PIRSF" id="PIRSF001480">
    <property type="entry name" value="Mannose-6-phosphate_isomerase"/>
    <property type="match status" value="1"/>
</dbReference>
<sequence length="426" mass="45027">MQRLTNTRKDYAWGSPTGIPEILGQEPDGTPVAELWVGAHPGAPSTVDGRSLDALIADDPARHLGEESLARFGPRLPFLLKVLSARSALSIQSHPTREQAEAGFAREEAAGIPADAPHRTYRDAWHKPELLYALDEFHALCGFRPVPAVLATLERFAHALDSAGAPAEARDALAAWQDALTPPPAAGDPADAVVLRAAVERLLGEPARFGALADALAAALVDSPVRSEVEADDPSLVGSSTDPSRTLMETHADFPHDPGPLVAVMLRRHLLQAGESLVVESGSIHAYLRGMGVEIMASSDNVLRGGLTAKHVDVCELVRTARFDTHAPDVLAPDDAGGLRGRTDDFVLTVITDAGDRLLERPGALTLLCTEGAFTLRTEEPGRHGTTAHGPAALDLRRGDSVWIAADEQRPAVTGTGALFVASTGL</sequence>
<protein>
    <recommendedName>
        <fullName evidence="3">mannose-6-phosphate isomerase</fullName>
        <ecNumber evidence="3">5.3.1.8</ecNumber>
    </recommendedName>
</protein>
<dbReference type="EC" id="5.3.1.8" evidence="3"/>
<evidence type="ECO:0000256" key="4">
    <source>
        <dbReference type="ARBA" id="ARBA00022723"/>
    </source>
</evidence>
<keyword evidence="5 8" id="KW-0862">Zinc</keyword>
<proteinExistence type="inferred from homology"/>
<dbReference type="RefSeq" id="WP_087009285.1">
    <property type="nucleotide sequence ID" value="NZ_FWFF01000021.1"/>
</dbReference>
<dbReference type="AlphaFoldDB" id="A0A1X6XP89"/>
<gene>
    <name evidence="10" type="ORF">FM105_14130</name>
</gene>
<dbReference type="GO" id="GO:0005975">
    <property type="term" value="P:carbohydrate metabolic process"/>
    <property type="evidence" value="ECO:0007669"/>
    <property type="project" value="InterPro"/>
</dbReference>
<dbReference type="SUPFAM" id="SSF51182">
    <property type="entry name" value="RmlC-like cupins"/>
    <property type="match status" value="1"/>
</dbReference>
<evidence type="ECO:0000259" key="9">
    <source>
        <dbReference type="Pfam" id="PF20511"/>
    </source>
</evidence>
<dbReference type="GO" id="GO:0008270">
    <property type="term" value="F:zinc ion binding"/>
    <property type="evidence" value="ECO:0007669"/>
    <property type="project" value="InterPro"/>
</dbReference>
<evidence type="ECO:0000256" key="2">
    <source>
        <dbReference type="ARBA" id="ARBA00010772"/>
    </source>
</evidence>
<dbReference type="InterPro" id="IPR046457">
    <property type="entry name" value="PMI_typeI_cat"/>
</dbReference>
<dbReference type="PANTHER" id="PTHR10309">
    <property type="entry name" value="MANNOSE-6-PHOSPHATE ISOMERASE"/>
    <property type="match status" value="1"/>
</dbReference>
<dbReference type="Gene3D" id="2.60.120.10">
    <property type="entry name" value="Jelly Rolls"/>
    <property type="match status" value="2"/>
</dbReference>
<dbReference type="GO" id="GO:0009298">
    <property type="term" value="P:GDP-mannose biosynthetic process"/>
    <property type="evidence" value="ECO:0007669"/>
    <property type="project" value="InterPro"/>
</dbReference>
<dbReference type="CDD" id="cd07011">
    <property type="entry name" value="cupin_PMI_type_I_N"/>
    <property type="match status" value="1"/>
</dbReference>
<feature type="domain" description="Phosphomannose isomerase type I catalytic" evidence="9">
    <location>
        <begin position="1"/>
        <end position="146"/>
    </location>
</feature>
<dbReference type="PANTHER" id="PTHR10309:SF0">
    <property type="entry name" value="MANNOSE-6-PHOSPHATE ISOMERASE"/>
    <property type="match status" value="1"/>
</dbReference>
<dbReference type="Pfam" id="PF20511">
    <property type="entry name" value="PMI_typeI_cat"/>
    <property type="match status" value="1"/>
</dbReference>
<dbReference type="InterPro" id="IPR001250">
    <property type="entry name" value="Man6P_Isoase-1"/>
</dbReference>
<comment type="cofactor">
    <cofactor evidence="8">
        <name>Zn(2+)</name>
        <dbReference type="ChEBI" id="CHEBI:29105"/>
    </cofactor>
    <text evidence="8">Binds 1 zinc ion per subunit.</text>
</comment>
<feature type="binding site" evidence="8">
    <location>
        <position position="94"/>
    </location>
    <ligand>
        <name>Zn(2+)</name>
        <dbReference type="ChEBI" id="CHEBI:29105"/>
    </ligand>
</feature>
<evidence type="ECO:0000256" key="8">
    <source>
        <dbReference type="PIRSR" id="PIRSR001480-2"/>
    </source>
</evidence>
<dbReference type="InterPro" id="IPR011051">
    <property type="entry name" value="RmlC_Cupin_sf"/>
</dbReference>
<dbReference type="Proteomes" id="UP000196581">
    <property type="component" value="Unassembled WGS sequence"/>
</dbReference>
<organism evidence="10 11">
    <name type="scientific">Brevibacterium yomogidense</name>
    <dbReference type="NCBI Taxonomy" id="946573"/>
    <lineage>
        <taxon>Bacteria</taxon>
        <taxon>Bacillati</taxon>
        <taxon>Actinomycetota</taxon>
        <taxon>Actinomycetes</taxon>
        <taxon>Micrococcales</taxon>
        <taxon>Brevibacteriaceae</taxon>
        <taxon>Brevibacterium</taxon>
    </lineage>
</organism>
<name>A0A1X6XP89_9MICO</name>
<evidence type="ECO:0000256" key="1">
    <source>
        <dbReference type="ARBA" id="ARBA00000757"/>
    </source>
</evidence>
<evidence type="ECO:0000313" key="10">
    <source>
        <dbReference type="EMBL" id="SLN01135.1"/>
    </source>
</evidence>
<dbReference type="InterPro" id="IPR014710">
    <property type="entry name" value="RmlC-like_jellyroll"/>
</dbReference>
<feature type="binding site" evidence="8">
    <location>
        <position position="285"/>
    </location>
    <ligand>
        <name>Zn(2+)</name>
        <dbReference type="ChEBI" id="CHEBI:29105"/>
    </ligand>
</feature>
<keyword evidence="6 10" id="KW-0413">Isomerase</keyword>
<evidence type="ECO:0000313" key="11">
    <source>
        <dbReference type="Proteomes" id="UP000196581"/>
    </source>
</evidence>
<keyword evidence="4 8" id="KW-0479">Metal-binding</keyword>
<feature type="active site" evidence="7">
    <location>
        <position position="304"/>
    </location>
</feature>
<dbReference type="NCBIfam" id="TIGR00218">
    <property type="entry name" value="manA"/>
    <property type="match status" value="1"/>
</dbReference>
<evidence type="ECO:0000256" key="3">
    <source>
        <dbReference type="ARBA" id="ARBA00011956"/>
    </source>
</evidence>
<dbReference type="EMBL" id="FWFF01000021">
    <property type="protein sequence ID" value="SLN01135.1"/>
    <property type="molecule type" value="Genomic_DNA"/>
</dbReference>
<feature type="binding site" evidence="8">
    <location>
        <position position="92"/>
    </location>
    <ligand>
        <name>Zn(2+)</name>
        <dbReference type="ChEBI" id="CHEBI:29105"/>
    </ligand>
</feature>
<dbReference type="InterPro" id="IPR016305">
    <property type="entry name" value="Mannose-6-P_Isomerase"/>
</dbReference>
<evidence type="ECO:0000256" key="5">
    <source>
        <dbReference type="ARBA" id="ARBA00022833"/>
    </source>
</evidence>
<feature type="binding site" evidence="8">
    <location>
        <position position="129"/>
    </location>
    <ligand>
        <name>Zn(2+)</name>
        <dbReference type="ChEBI" id="CHEBI:29105"/>
    </ligand>
</feature>
<evidence type="ECO:0000256" key="6">
    <source>
        <dbReference type="ARBA" id="ARBA00023235"/>
    </source>
</evidence>
<dbReference type="PRINTS" id="PR00714">
    <property type="entry name" value="MAN6PISMRASE"/>
</dbReference>
<comment type="similarity">
    <text evidence="2">Belongs to the mannose-6-phosphate isomerase type 1 family.</text>
</comment>